<reference evidence="2 3" key="1">
    <citation type="submission" date="2019-09" db="EMBL/GenBank/DDBJ databases">
        <title>Non-baumannii Acinetobacter spp. carrying blaNDM-1 isolated in China.</title>
        <authorList>
            <person name="Cui C."/>
            <person name="Chen C."/>
            <person name="Sun J."/>
            <person name="Liu Y."/>
        </authorList>
    </citation>
    <scope>NUCLEOTIDE SEQUENCE [LARGE SCALE GENOMIC DNA]</scope>
    <source>
        <strain evidence="2 3">B18</strain>
        <plasmid evidence="3">pb18-3</plasmid>
    </source>
</reference>
<dbReference type="EMBL" id="CP044458">
    <property type="protein sequence ID" value="QIC72053.1"/>
    <property type="molecule type" value="Genomic_DNA"/>
</dbReference>
<organism evidence="2 3">
    <name type="scientific">Acinetobacter indicus</name>
    <dbReference type="NCBI Taxonomy" id="756892"/>
    <lineage>
        <taxon>Bacteria</taxon>
        <taxon>Pseudomonadati</taxon>
        <taxon>Pseudomonadota</taxon>
        <taxon>Gammaproteobacteria</taxon>
        <taxon>Moraxellales</taxon>
        <taxon>Moraxellaceae</taxon>
        <taxon>Acinetobacter</taxon>
    </lineage>
</organism>
<dbReference type="Pfam" id="PF03235">
    <property type="entry name" value="GmrSD_N"/>
    <property type="match status" value="1"/>
</dbReference>
<protein>
    <submittedName>
        <fullName evidence="2">DUF262 domain-containing protein</fullName>
    </submittedName>
</protein>
<dbReference type="RefSeq" id="WP_163146612.1">
    <property type="nucleotide sequence ID" value="NZ_CP044458.1"/>
</dbReference>
<dbReference type="InterPro" id="IPR004919">
    <property type="entry name" value="GmrSD_N"/>
</dbReference>
<name>A0A6C0Y7J0_9GAMM</name>
<dbReference type="Proteomes" id="UP000503440">
    <property type="component" value="Plasmid pB18-3"/>
</dbReference>
<evidence type="ECO:0000313" key="3">
    <source>
        <dbReference type="Proteomes" id="UP000503440"/>
    </source>
</evidence>
<gene>
    <name evidence="2" type="ORF">FSC09_16990</name>
</gene>
<dbReference type="PANTHER" id="PTHR39639">
    <property type="entry name" value="CHROMOSOME 16, WHOLE GENOME SHOTGUN SEQUENCE"/>
    <property type="match status" value="1"/>
</dbReference>
<keyword evidence="2" id="KW-0614">Plasmid</keyword>
<dbReference type="AlphaFoldDB" id="A0A6C0Y7J0"/>
<feature type="domain" description="GmrSD restriction endonucleases N-terminal" evidence="1">
    <location>
        <begin position="57"/>
        <end position="165"/>
    </location>
</feature>
<geneLocation type="plasmid" evidence="3">
    <name>pb18-3</name>
</geneLocation>
<evidence type="ECO:0000313" key="2">
    <source>
        <dbReference type="EMBL" id="QIC72053.1"/>
    </source>
</evidence>
<proteinExistence type="predicted"/>
<accession>A0A6C0Y7J0</accession>
<sequence length="216" mass="25093">MVTRQTTALNLADRKQLHLRNQRIASLIHPIPKTEHGIDVELRQLHRQLEYYDNDYGLTLNPDFQRGHVWSREQQIAFIESWIRGAVGEQARTITFNCPDFAGHDKAADSDLDGMVCLDGLQRLTAVLDFIGGKFSVFANPDVEELKDGLDYQYFNYTAYSMTTKHLRFQIYYMQKKADLLDYYLAFNGGGTPHSQEELTRIRQMREELTSQAYLY</sequence>
<dbReference type="PANTHER" id="PTHR39639:SF1">
    <property type="entry name" value="DUF262 DOMAIN-CONTAINING PROTEIN"/>
    <property type="match status" value="1"/>
</dbReference>
<evidence type="ECO:0000259" key="1">
    <source>
        <dbReference type="Pfam" id="PF03235"/>
    </source>
</evidence>